<feature type="compositionally biased region" description="Gly residues" evidence="8">
    <location>
        <begin position="905"/>
        <end position="918"/>
    </location>
</feature>
<feature type="region of interest" description="Disordered" evidence="8">
    <location>
        <begin position="896"/>
        <end position="926"/>
    </location>
</feature>
<dbReference type="GO" id="GO:0035267">
    <property type="term" value="C:NuA4 histone acetyltransferase complex"/>
    <property type="evidence" value="ECO:0007669"/>
    <property type="project" value="InterPro"/>
</dbReference>
<comment type="caution">
    <text evidence="10">The sequence shown here is derived from an EMBL/GenBank/DDBJ whole genome shotgun (WGS) entry which is preliminary data.</text>
</comment>
<dbReference type="InterPro" id="IPR024943">
    <property type="entry name" value="Enhancer_polycomb"/>
</dbReference>
<accession>A0A1Y2BQ48</accession>
<reference evidence="10 11" key="1">
    <citation type="submission" date="2016-07" db="EMBL/GenBank/DDBJ databases">
        <title>Pervasive Adenine N6-methylation of Active Genes in Fungi.</title>
        <authorList>
            <consortium name="DOE Joint Genome Institute"/>
            <person name="Mondo S.J."/>
            <person name="Dannebaum R.O."/>
            <person name="Kuo R.C."/>
            <person name="Labutti K."/>
            <person name="Haridas S."/>
            <person name="Kuo A."/>
            <person name="Salamov A."/>
            <person name="Ahrendt S.R."/>
            <person name="Lipzen A."/>
            <person name="Sullivan W."/>
            <person name="Andreopoulos W.B."/>
            <person name="Clum A."/>
            <person name="Lindquist E."/>
            <person name="Daum C."/>
            <person name="Ramamoorthy G.K."/>
            <person name="Gryganskyi A."/>
            <person name="Culley D."/>
            <person name="Magnuson J.K."/>
            <person name="James T.Y."/>
            <person name="O'Malley M.A."/>
            <person name="Stajich J.E."/>
            <person name="Spatafora J.W."/>
            <person name="Visel A."/>
            <person name="Grigoriev I.V."/>
        </authorList>
    </citation>
    <scope>NUCLEOTIDE SEQUENCE [LARGE SCALE GENOMIC DNA]</scope>
    <source>
        <strain evidence="10 11">JEL800</strain>
    </source>
</reference>
<organism evidence="10 11">
    <name type="scientific">Rhizoclosmatium globosum</name>
    <dbReference type="NCBI Taxonomy" id="329046"/>
    <lineage>
        <taxon>Eukaryota</taxon>
        <taxon>Fungi</taxon>
        <taxon>Fungi incertae sedis</taxon>
        <taxon>Chytridiomycota</taxon>
        <taxon>Chytridiomycota incertae sedis</taxon>
        <taxon>Chytridiomycetes</taxon>
        <taxon>Chytridiales</taxon>
        <taxon>Chytriomycetaceae</taxon>
        <taxon>Rhizoclosmatium</taxon>
    </lineage>
</organism>
<evidence type="ECO:0000259" key="9">
    <source>
        <dbReference type="Pfam" id="PF10513"/>
    </source>
</evidence>
<evidence type="ECO:0000313" key="11">
    <source>
        <dbReference type="Proteomes" id="UP000193642"/>
    </source>
</evidence>
<keyword evidence="4 7" id="KW-0804">Transcription</keyword>
<proteinExistence type="inferred from homology"/>
<feature type="compositionally biased region" description="Basic residues" evidence="8">
    <location>
        <begin position="606"/>
        <end position="617"/>
    </location>
</feature>
<keyword evidence="5 7" id="KW-0539">Nucleus</keyword>
<evidence type="ECO:0000256" key="1">
    <source>
        <dbReference type="ARBA" id="ARBA00004123"/>
    </source>
</evidence>
<feature type="compositionally biased region" description="Polar residues" evidence="8">
    <location>
        <begin position="416"/>
        <end position="442"/>
    </location>
</feature>
<comment type="subcellular location">
    <subcellularLocation>
        <location evidence="1 7">Nucleus</location>
    </subcellularLocation>
</comment>
<name>A0A1Y2BQ48_9FUNG</name>
<feature type="compositionally biased region" description="Low complexity" evidence="8">
    <location>
        <begin position="587"/>
        <end position="598"/>
    </location>
</feature>
<keyword evidence="11" id="KW-1185">Reference proteome</keyword>
<evidence type="ECO:0000256" key="8">
    <source>
        <dbReference type="SAM" id="MobiDB-lite"/>
    </source>
</evidence>
<dbReference type="GO" id="GO:0005634">
    <property type="term" value="C:nucleus"/>
    <property type="evidence" value="ECO:0007669"/>
    <property type="project" value="UniProtKB-SubCell"/>
</dbReference>
<dbReference type="STRING" id="329046.A0A1Y2BQ48"/>
<dbReference type="GO" id="GO:0006357">
    <property type="term" value="P:regulation of transcription by RNA polymerase II"/>
    <property type="evidence" value="ECO:0007669"/>
    <property type="project" value="InterPro"/>
</dbReference>
<comment type="function">
    <text evidence="6">Component of the NuA4 histone acetyltransferase complex which is involved in transcriptional activation of selected genes principally by acetylation of nucleosomal histone H4 and H2A. The NuA4 complex is also involved in DNA repair. Involved in gene silencing by neighboring heterochromatin, blockage of the silencing spreading along the chromosome, and required for cell cycle progression through G2/M.</text>
</comment>
<comment type="similarity">
    <text evidence="2 7">Belongs to the enhancer of polycomb family.</text>
</comment>
<evidence type="ECO:0000313" key="10">
    <source>
        <dbReference type="EMBL" id="ORY36872.1"/>
    </source>
</evidence>
<keyword evidence="3 7" id="KW-0805">Transcription regulation</keyword>
<feature type="region of interest" description="Disordered" evidence="8">
    <location>
        <begin position="408"/>
        <end position="454"/>
    </location>
</feature>
<feature type="domain" description="Enhancer of polycomb-like N-terminal" evidence="9">
    <location>
        <begin position="4"/>
        <end position="147"/>
    </location>
</feature>
<evidence type="ECO:0000256" key="7">
    <source>
        <dbReference type="RuleBase" id="RU361124"/>
    </source>
</evidence>
<evidence type="ECO:0000256" key="6">
    <source>
        <dbReference type="ARBA" id="ARBA00025513"/>
    </source>
</evidence>
<feature type="region of interest" description="Disordered" evidence="8">
    <location>
        <begin position="638"/>
        <end position="660"/>
    </location>
</feature>
<evidence type="ECO:0000256" key="4">
    <source>
        <dbReference type="ARBA" id="ARBA00023163"/>
    </source>
</evidence>
<gene>
    <name evidence="10" type="ORF">BCR33DRAFT_742537</name>
</gene>
<dbReference type="InterPro" id="IPR019542">
    <property type="entry name" value="Enhancer_polycomb-like_N"/>
</dbReference>
<dbReference type="AlphaFoldDB" id="A0A1Y2BQ48"/>
<evidence type="ECO:0000256" key="3">
    <source>
        <dbReference type="ARBA" id="ARBA00023015"/>
    </source>
</evidence>
<feature type="region of interest" description="Disordered" evidence="8">
    <location>
        <begin position="573"/>
        <end position="624"/>
    </location>
</feature>
<sequence>MALRSRKLDFKRRFQVFRWTEALDLDESVSLGRGVPVIKTGVDKEEEDEHHLQAALNANQAGVASKQTVSIPVPDASPASLTTRNIIPTLIAQMDDYVGCPYCLDEIDDAFLKEWKEDCMKRGGDAIVEEEWLDEDAFEICMSVLERFGSERLPTDTPAATEAISFFLANEPTLTYHPQTFEKVFNHWCFRRFSAPRIQVTNMNPGRPIAPPLRVDDVTHNPKADDADPYICFRKRDIRPQRKHTKRVDMASLDKLKKLHQDLVQVRLLLDQISAREETRRELLTMDAAFFEKRCLVRRLKRTFGVAEGDENRKKKKQKLEETGIIRPSSIKIKLRNPSMENVDGGVSLKSPTDPISEEAKLLEQVKRKKAEDEAAGYMDLTEDPYIPPSHRGAKFWERRLPALLLPTALPSSTPQNPQHEPSTSSIIPHPASASNSTSYPYTSAKPPSSYIPYARRRIGRGGRLCFDRRFDLIEPRPKTRSVGKADEIDKSMQWQYDTPYDNEFQDTVVEMEDTVHNIAFRSFYLSTNSDDINHFITKPTYPDQINPKPSSDPLANRAPIPAYEVVRTLPTAAQPPAGAPSDPNVAAAATTAAAAPTPAAPAAPPKKKAAAPKAPKKPPPVLDEKQQRLKNLLETSKTAAQQNQQKAAAAGAAGTQPTPAAAAGAATGVVMNGSMSPAPVVATPSNMMAAAGAGAGVNSPTAQQQLLMQQQFLFRQQLAAAQAAAAAGANAGAGATPQPVNGAATPAAVRPNGGVLPNQMQLMLMMQQLQAQMAAAPQPMTPQMQQNFFMQQHRIRLAMQAQHQQQQAQQGAAAGMIGANAGGGGAAGAAGGGGAGGGNVMATPNGNGTFTLTNGQIVTGPQLQQLQYQMIMRQKMFAAQAQAMAQAQQLQMQQQQQQMQQGQGQDGGNGGGGGGDGEMLNALNG</sequence>
<evidence type="ECO:0000256" key="5">
    <source>
        <dbReference type="ARBA" id="ARBA00023242"/>
    </source>
</evidence>
<evidence type="ECO:0000256" key="2">
    <source>
        <dbReference type="ARBA" id="ARBA00008035"/>
    </source>
</evidence>
<dbReference type="PANTHER" id="PTHR14898">
    <property type="entry name" value="ENHANCER OF POLYCOMB"/>
    <property type="match status" value="1"/>
</dbReference>
<dbReference type="Pfam" id="PF10513">
    <property type="entry name" value="EPL1"/>
    <property type="match status" value="1"/>
</dbReference>
<protein>
    <recommendedName>
        <fullName evidence="7">Enhancer of polycomb-like protein</fullName>
    </recommendedName>
</protein>
<dbReference type="OrthoDB" id="435275at2759"/>
<dbReference type="Proteomes" id="UP000193642">
    <property type="component" value="Unassembled WGS sequence"/>
</dbReference>
<dbReference type="EMBL" id="MCGO01000053">
    <property type="protein sequence ID" value="ORY36872.1"/>
    <property type="molecule type" value="Genomic_DNA"/>
</dbReference>